<feature type="region of interest" description="Disordered" evidence="7">
    <location>
        <begin position="283"/>
        <end position="346"/>
    </location>
</feature>
<feature type="region of interest" description="Disordered" evidence="7">
    <location>
        <begin position="394"/>
        <end position="448"/>
    </location>
</feature>
<protein>
    <submittedName>
        <fullName evidence="9">Ecdysone-induced protein 74EF isoform B</fullName>
    </submittedName>
</protein>
<evidence type="ECO:0000259" key="8">
    <source>
        <dbReference type="PROSITE" id="PS50061"/>
    </source>
</evidence>
<dbReference type="PROSITE" id="PS00346">
    <property type="entry name" value="ETS_DOMAIN_2"/>
    <property type="match status" value="1"/>
</dbReference>
<comment type="similarity">
    <text evidence="2 6">Belongs to the ETS family.</text>
</comment>
<reference evidence="9 10" key="1">
    <citation type="submission" date="2015-07" db="EMBL/GenBank/DDBJ databases">
        <title>The genome of Dufourea novaeangliae.</title>
        <authorList>
            <person name="Pan H."/>
            <person name="Kapheim K."/>
        </authorList>
    </citation>
    <scope>NUCLEOTIDE SEQUENCE [LARGE SCALE GENOMIC DNA]</scope>
    <source>
        <strain evidence="9">0120121106</strain>
        <tissue evidence="9">Whole body</tissue>
    </source>
</reference>
<dbReference type="PROSITE" id="PS00345">
    <property type="entry name" value="ETS_DOMAIN_1"/>
    <property type="match status" value="1"/>
</dbReference>
<dbReference type="OrthoDB" id="8196042at2759"/>
<keyword evidence="10" id="KW-1185">Reference proteome</keyword>
<sequence>MPVPVSQTLTLSSTLVPKEESNMPFIDDELLWCPDNDGKMVDLTQCLQESSTGQSVEFSPMELSALVGTPGAPNMPAEEGEGMAGVTGEEPFDTLDTFLRELQADLAEASQPTSTTSSVTSSCRRQRYNIAAANPLLAEKLAAPSSQASPSSISYATRAEIKTENIQPETSKVDTREVQPHDGSDKEQLGLASVKAEPGSTGTTTTTTGTRLLHGILSQHPQQHGLGVQNGYGRHLPGHAQMGQPPYTTATIATTSTPVTNSLGLRRHNRPSFSILRNTLGSIQVGKDDNDSGGGGGEIDKRKRNTGPERLDLLGLVSDGSGSLPASPADSGVSDVESSTSSGGNEDANLLLKARLNPNTSLQPSLASHHSHLSSAALGRSACHSPGVYPSTAGFLPPSYHPHQHHPSQYHPHRGSSPHHQHGNHPMGPTMGPPHHHHHHQTQSLQHLHYRQPPTLSESYSSYVNSMYASGGQFATPCTPSPPRGHGGVPTSVIQAATSSVSDDLYLLELGFPPRTKKNKLKKPRQGDGAAVKRKSREGSTTYLWEFLLKLLQDREYCPRYIKWTNRERGVFKLVDSKAVSRLWGLHKNKPDMNYETMGRALRYYYQRGILAKVDGQRLVYQFVDVPKDIIEIDCTGA</sequence>
<feature type="compositionally biased region" description="Low complexity" evidence="7">
    <location>
        <begin position="313"/>
        <end position="344"/>
    </location>
</feature>
<evidence type="ECO:0000256" key="6">
    <source>
        <dbReference type="RuleBase" id="RU004019"/>
    </source>
</evidence>
<dbReference type="AlphaFoldDB" id="A0A154P9E9"/>
<organism evidence="9 10">
    <name type="scientific">Dufourea novaeangliae</name>
    <name type="common">Sweat bee</name>
    <dbReference type="NCBI Taxonomy" id="178035"/>
    <lineage>
        <taxon>Eukaryota</taxon>
        <taxon>Metazoa</taxon>
        <taxon>Ecdysozoa</taxon>
        <taxon>Arthropoda</taxon>
        <taxon>Hexapoda</taxon>
        <taxon>Insecta</taxon>
        <taxon>Pterygota</taxon>
        <taxon>Neoptera</taxon>
        <taxon>Endopterygota</taxon>
        <taxon>Hymenoptera</taxon>
        <taxon>Apocrita</taxon>
        <taxon>Aculeata</taxon>
        <taxon>Apoidea</taxon>
        <taxon>Anthophila</taxon>
        <taxon>Halictidae</taxon>
        <taxon>Rophitinae</taxon>
        <taxon>Dufourea</taxon>
    </lineage>
</organism>
<dbReference type="GO" id="GO:0005634">
    <property type="term" value="C:nucleus"/>
    <property type="evidence" value="ECO:0007669"/>
    <property type="project" value="UniProtKB-SubCell"/>
</dbReference>
<dbReference type="PROSITE" id="PS50061">
    <property type="entry name" value="ETS_DOMAIN_3"/>
    <property type="match status" value="1"/>
</dbReference>
<dbReference type="GO" id="GO:0001228">
    <property type="term" value="F:DNA-binding transcription activator activity, RNA polymerase II-specific"/>
    <property type="evidence" value="ECO:0007669"/>
    <property type="project" value="UniProtKB-ARBA"/>
</dbReference>
<dbReference type="Gene3D" id="1.10.10.10">
    <property type="entry name" value="Winged helix-like DNA-binding domain superfamily/Winged helix DNA-binding domain"/>
    <property type="match status" value="1"/>
</dbReference>
<feature type="compositionally biased region" description="Basic and acidic residues" evidence="7">
    <location>
        <begin position="171"/>
        <end position="188"/>
    </location>
</feature>
<dbReference type="GO" id="GO:0040034">
    <property type="term" value="P:regulation of development, heterochronic"/>
    <property type="evidence" value="ECO:0007669"/>
    <property type="project" value="UniProtKB-ARBA"/>
</dbReference>
<evidence type="ECO:0000313" key="10">
    <source>
        <dbReference type="Proteomes" id="UP000076502"/>
    </source>
</evidence>
<feature type="compositionally biased region" description="Basic and acidic residues" evidence="7">
    <location>
        <begin position="298"/>
        <end position="312"/>
    </location>
</feature>
<evidence type="ECO:0000256" key="7">
    <source>
        <dbReference type="SAM" id="MobiDB-lite"/>
    </source>
</evidence>
<evidence type="ECO:0000256" key="4">
    <source>
        <dbReference type="ARBA" id="ARBA00023125"/>
    </source>
</evidence>
<dbReference type="InterPro" id="IPR036388">
    <property type="entry name" value="WH-like_DNA-bd_sf"/>
</dbReference>
<dbReference type="Proteomes" id="UP000076502">
    <property type="component" value="Unassembled WGS sequence"/>
</dbReference>
<dbReference type="PANTHER" id="PTHR11849">
    <property type="entry name" value="ETS"/>
    <property type="match status" value="1"/>
</dbReference>
<evidence type="ECO:0000256" key="5">
    <source>
        <dbReference type="ARBA" id="ARBA00023242"/>
    </source>
</evidence>
<feature type="compositionally biased region" description="Basic residues" evidence="7">
    <location>
        <begin position="402"/>
        <end position="423"/>
    </location>
</feature>
<dbReference type="GO" id="GO:0030154">
    <property type="term" value="P:cell differentiation"/>
    <property type="evidence" value="ECO:0007669"/>
    <property type="project" value="TreeGrafter"/>
</dbReference>
<keyword evidence="3" id="KW-0217">Developmental protein</keyword>
<dbReference type="Pfam" id="PF00178">
    <property type="entry name" value="Ets"/>
    <property type="match status" value="1"/>
</dbReference>
<name>A0A154P9E9_DUFNO</name>
<dbReference type="InterPro" id="IPR000418">
    <property type="entry name" value="Ets_dom"/>
</dbReference>
<dbReference type="FunFam" id="1.10.10.10:FF:000411">
    <property type="entry name" value="Ecdysone-induced protein 74EF isoform A"/>
    <property type="match status" value="1"/>
</dbReference>
<keyword evidence="5 6" id="KW-0539">Nucleus</keyword>
<dbReference type="InterPro" id="IPR036390">
    <property type="entry name" value="WH_DNA-bd_sf"/>
</dbReference>
<evidence type="ECO:0000256" key="3">
    <source>
        <dbReference type="ARBA" id="ARBA00022473"/>
    </source>
</evidence>
<comment type="subcellular location">
    <subcellularLocation>
        <location evidence="1 6">Nucleus</location>
    </subcellularLocation>
</comment>
<dbReference type="STRING" id="178035.A0A154P9E9"/>
<dbReference type="SUPFAM" id="SSF46785">
    <property type="entry name" value="Winged helix' DNA-binding domain"/>
    <property type="match status" value="1"/>
</dbReference>
<dbReference type="PRINTS" id="PR00454">
    <property type="entry name" value="ETSDOMAIN"/>
</dbReference>
<dbReference type="EMBL" id="KQ434831">
    <property type="protein sequence ID" value="KZC07800.1"/>
    <property type="molecule type" value="Genomic_DNA"/>
</dbReference>
<accession>A0A154P9E9</accession>
<feature type="region of interest" description="Disordered" evidence="7">
    <location>
        <begin position="162"/>
        <end position="205"/>
    </location>
</feature>
<dbReference type="GO" id="GO:0006914">
    <property type="term" value="P:autophagy"/>
    <property type="evidence" value="ECO:0007669"/>
    <property type="project" value="UniProtKB-ARBA"/>
</dbReference>
<dbReference type="GO" id="GO:0043565">
    <property type="term" value="F:sequence-specific DNA binding"/>
    <property type="evidence" value="ECO:0007669"/>
    <property type="project" value="InterPro"/>
</dbReference>
<proteinExistence type="inferred from homology"/>
<keyword evidence="4 6" id="KW-0238">DNA-binding</keyword>
<dbReference type="SMART" id="SM00413">
    <property type="entry name" value="ETS"/>
    <property type="match status" value="1"/>
</dbReference>
<dbReference type="PANTHER" id="PTHR11849:SF191">
    <property type="entry name" value="ECDYSONE-INDUCED PROTEIN 74EF ISOFORM B"/>
    <property type="match status" value="1"/>
</dbReference>
<dbReference type="InterPro" id="IPR046328">
    <property type="entry name" value="ETS_fam"/>
</dbReference>
<evidence type="ECO:0000256" key="2">
    <source>
        <dbReference type="ARBA" id="ARBA00005562"/>
    </source>
</evidence>
<evidence type="ECO:0000256" key="1">
    <source>
        <dbReference type="ARBA" id="ARBA00004123"/>
    </source>
</evidence>
<feature type="domain" description="ETS" evidence="8">
    <location>
        <begin position="542"/>
        <end position="624"/>
    </location>
</feature>
<evidence type="ECO:0000313" key="9">
    <source>
        <dbReference type="EMBL" id="KZC07800.1"/>
    </source>
</evidence>
<gene>
    <name evidence="9" type="ORF">WN55_09881</name>
</gene>